<dbReference type="Pfam" id="PF00440">
    <property type="entry name" value="TetR_N"/>
    <property type="match status" value="1"/>
</dbReference>
<feature type="region of interest" description="Disordered" evidence="4">
    <location>
        <begin position="1"/>
        <end position="34"/>
    </location>
</feature>
<dbReference type="InterPro" id="IPR009057">
    <property type="entry name" value="Homeodomain-like_sf"/>
</dbReference>
<keyword evidence="8" id="KW-1185">Reference proteome</keyword>
<evidence type="ECO:0000256" key="2">
    <source>
        <dbReference type="ARBA" id="ARBA00023125"/>
    </source>
</evidence>
<dbReference type="SUPFAM" id="SSF46689">
    <property type="entry name" value="Homeodomain-like"/>
    <property type="match status" value="1"/>
</dbReference>
<keyword evidence="2" id="KW-0238">DNA-binding</keyword>
<dbReference type="Gene3D" id="1.10.357.10">
    <property type="entry name" value="Tetracycline Repressor, domain 2"/>
    <property type="match status" value="1"/>
</dbReference>
<keyword evidence="1" id="KW-0805">Transcription regulation</keyword>
<dbReference type="InterPro" id="IPR001647">
    <property type="entry name" value="HTH_TetR"/>
</dbReference>
<dbReference type="InterPro" id="IPR036271">
    <property type="entry name" value="Tet_transcr_reg_TetR-rel_C_sf"/>
</dbReference>
<feature type="compositionally biased region" description="Low complexity" evidence="4">
    <location>
        <begin position="14"/>
        <end position="23"/>
    </location>
</feature>
<sequence>MTTLVPVTGPPAHAPTAAPTGTANRRGPGRPRDEELDGQLVAATLALIDAGEEVTVGRVVARSGVSRAALYRRWPSLTTLIAAALDVGREVPPEVGDAVDLRELLLTGLGFGADGVAPSAPGYPEARFRQRIRLVMADRALQRAYWSSHVARRRVPLERALAAGVARGELRADLDIEAAFDAIAGVAYYQLVVRGERIDEPAVVARMRAAIELIWRGMRA</sequence>
<dbReference type="Gene3D" id="1.10.10.60">
    <property type="entry name" value="Homeodomain-like"/>
    <property type="match status" value="1"/>
</dbReference>
<dbReference type="PANTHER" id="PTHR30055">
    <property type="entry name" value="HTH-TYPE TRANSCRIPTIONAL REGULATOR RUTR"/>
    <property type="match status" value="1"/>
</dbReference>
<dbReference type="InterPro" id="IPR050109">
    <property type="entry name" value="HTH-type_TetR-like_transc_reg"/>
</dbReference>
<evidence type="ECO:0000313" key="7">
    <source>
        <dbReference type="EMBL" id="UOE25143.1"/>
    </source>
</evidence>
<dbReference type="EMBL" id="CP094533">
    <property type="protein sequence ID" value="UOE25143.1"/>
    <property type="molecule type" value="Genomic_DNA"/>
</dbReference>
<reference evidence="7 8" key="1">
    <citation type="submission" date="2022-03" db="EMBL/GenBank/DDBJ databases">
        <title>Agromyces sp. isolated from the gut of P. brevitarsis seulensis larvae.</title>
        <authorList>
            <person name="Won M."/>
            <person name="Kwon S.-W."/>
        </authorList>
    </citation>
    <scope>NUCLEOTIDE SEQUENCE [LARGE SCALE GENOMIC DNA]</scope>
    <source>
        <strain evidence="7 8">KACC 16215</strain>
    </source>
</reference>
<dbReference type="InterPro" id="IPR011075">
    <property type="entry name" value="TetR_C"/>
</dbReference>
<feature type="domain" description="HTH tetR-type" evidence="5">
    <location>
        <begin position="52"/>
        <end position="83"/>
    </location>
</feature>
<evidence type="ECO:0000259" key="6">
    <source>
        <dbReference type="Pfam" id="PF16859"/>
    </source>
</evidence>
<proteinExistence type="predicted"/>
<protein>
    <submittedName>
        <fullName evidence="7">TetR/AcrR family transcriptional regulator</fullName>
    </submittedName>
</protein>
<evidence type="ECO:0000256" key="3">
    <source>
        <dbReference type="ARBA" id="ARBA00023163"/>
    </source>
</evidence>
<organism evidence="7 8">
    <name type="scientific">Agromyces soli</name>
    <dbReference type="NCBI Taxonomy" id="659012"/>
    <lineage>
        <taxon>Bacteria</taxon>
        <taxon>Bacillati</taxon>
        <taxon>Actinomycetota</taxon>
        <taxon>Actinomycetes</taxon>
        <taxon>Micrococcales</taxon>
        <taxon>Microbacteriaceae</taxon>
        <taxon>Agromyces</taxon>
    </lineage>
</organism>
<dbReference type="SUPFAM" id="SSF48498">
    <property type="entry name" value="Tetracyclin repressor-like, C-terminal domain"/>
    <property type="match status" value="1"/>
</dbReference>
<feature type="domain" description="Tetracyclin repressor-like C-terminal" evidence="6">
    <location>
        <begin position="128"/>
        <end position="203"/>
    </location>
</feature>
<name>A0ABY4ATG6_9MICO</name>
<evidence type="ECO:0000259" key="5">
    <source>
        <dbReference type="Pfam" id="PF00440"/>
    </source>
</evidence>
<dbReference type="Proteomes" id="UP000831304">
    <property type="component" value="Chromosome"/>
</dbReference>
<gene>
    <name evidence="7" type="ORF">MTP13_12380</name>
</gene>
<evidence type="ECO:0000256" key="1">
    <source>
        <dbReference type="ARBA" id="ARBA00023015"/>
    </source>
</evidence>
<keyword evidence="3" id="KW-0804">Transcription</keyword>
<dbReference type="PANTHER" id="PTHR30055:SF148">
    <property type="entry name" value="TETR-FAMILY TRANSCRIPTIONAL REGULATOR"/>
    <property type="match status" value="1"/>
</dbReference>
<evidence type="ECO:0000313" key="8">
    <source>
        <dbReference type="Proteomes" id="UP000831304"/>
    </source>
</evidence>
<dbReference type="RefSeq" id="WP_243568049.1">
    <property type="nucleotide sequence ID" value="NZ_CP094533.1"/>
</dbReference>
<evidence type="ECO:0000256" key="4">
    <source>
        <dbReference type="SAM" id="MobiDB-lite"/>
    </source>
</evidence>
<dbReference type="Pfam" id="PF16859">
    <property type="entry name" value="TetR_C_11"/>
    <property type="match status" value="1"/>
</dbReference>
<accession>A0ABY4ATG6</accession>